<evidence type="ECO:0000256" key="1">
    <source>
        <dbReference type="SAM" id="Phobius"/>
    </source>
</evidence>
<reference evidence="2 3" key="1">
    <citation type="submission" date="2020-04" db="EMBL/GenBank/DDBJ databases">
        <title>MicrobeNet Type strains.</title>
        <authorList>
            <person name="Nicholson A.C."/>
        </authorList>
    </citation>
    <scope>NUCLEOTIDE SEQUENCE [LARGE SCALE GENOMIC DNA]</scope>
    <source>
        <strain evidence="2 3">DSM 44956</strain>
    </source>
</reference>
<comment type="caution">
    <text evidence="2">The sequence shown here is derived from an EMBL/GenBank/DDBJ whole genome shotgun (WGS) entry which is preliminary data.</text>
</comment>
<proteinExistence type="predicted"/>
<evidence type="ECO:0000313" key="3">
    <source>
        <dbReference type="Proteomes" id="UP000540698"/>
    </source>
</evidence>
<organism evidence="2 3">
    <name type="scientific">Nocardia gamkensis</name>
    <dbReference type="NCBI Taxonomy" id="352869"/>
    <lineage>
        <taxon>Bacteria</taxon>
        <taxon>Bacillati</taxon>
        <taxon>Actinomycetota</taxon>
        <taxon>Actinomycetes</taxon>
        <taxon>Mycobacteriales</taxon>
        <taxon>Nocardiaceae</taxon>
        <taxon>Nocardia</taxon>
    </lineage>
</organism>
<dbReference type="EMBL" id="JAAXOS010000013">
    <property type="protein sequence ID" value="NKY29504.1"/>
    <property type="molecule type" value="Genomic_DNA"/>
</dbReference>
<dbReference type="Proteomes" id="UP000540698">
    <property type="component" value="Unassembled WGS sequence"/>
</dbReference>
<keyword evidence="1" id="KW-0812">Transmembrane</keyword>
<keyword evidence="1" id="KW-1133">Transmembrane helix</keyword>
<keyword evidence="1" id="KW-0472">Membrane</keyword>
<keyword evidence="3" id="KW-1185">Reference proteome</keyword>
<accession>A0A7X6L7W3</accession>
<evidence type="ECO:0000313" key="2">
    <source>
        <dbReference type="EMBL" id="NKY29504.1"/>
    </source>
</evidence>
<protein>
    <submittedName>
        <fullName evidence="2">DUF1109 domain-containing protein</fullName>
    </submittedName>
</protein>
<name>A0A7X6L7W3_9NOCA</name>
<dbReference type="AlphaFoldDB" id="A0A7X6L7W3"/>
<sequence>MVLLCVRLDWAPFVGDPTGPDRLVGSVVGGILLGLSLLVWAIKTLYLVGREHRWSWKVAAVPVVVLAGLVAGLVFRPDGFDAARPEMEEVAVEMLRETGPSTRRDLSFGGLDISSAQRRSDGSVYFYDADGFVGSTVHGWVYSPSTEPVGSGARRFEKLSGHWYSFVFAID</sequence>
<gene>
    <name evidence="2" type="ORF">HGB38_25280</name>
</gene>
<feature type="transmembrane region" description="Helical" evidence="1">
    <location>
        <begin position="23"/>
        <end position="42"/>
    </location>
</feature>
<feature type="transmembrane region" description="Helical" evidence="1">
    <location>
        <begin position="54"/>
        <end position="75"/>
    </location>
</feature>
<dbReference type="RefSeq" id="WP_062974965.1">
    <property type="nucleotide sequence ID" value="NZ_JAAXOS010000013.1"/>
</dbReference>